<evidence type="ECO:0000313" key="2">
    <source>
        <dbReference type="Proteomes" id="UP000293781"/>
    </source>
</evidence>
<keyword evidence="2" id="KW-1185">Reference proteome</keyword>
<name>A0A4Q7UAP4_9ACTN</name>
<dbReference type="EMBL" id="SHKK01000001">
    <property type="protein sequence ID" value="RZT77198.1"/>
    <property type="molecule type" value="Genomic_DNA"/>
</dbReference>
<gene>
    <name evidence="1" type="ORF">EV382_0341</name>
</gene>
<proteinExistence type="predicted"/>
<accession>A0A4Q7UAP4</accession>
<protein>
    <submittedName>
        <fullName evidence="1">Putative PD-(D/E)XK family protein DUF4420</fullName>
    </submittedName>
</protein>
<sequence>MISARRHLSVAGFREYLAAGVPMAHPMGKRPPLTLTIDPEHRAIILQGPLADREGVPRLRLEHLSVRLSPRDPGQLQIVITEPALFVDAYPILCAIADRAQLDGKGFGVAVTETLRLLTRLMGHSRSISREHELGLCGELLTLIGACRRLGPQAAVSSWRGPHGEEHDFAIGDVDVEVKTTASESRSHWIGSLTQLQATPPTPLWLVSHQLTEAGPGQGWRLGELVAAVRDAAATSTAGLELDAKLAMAGWAEPFDELCVTRWRRRSPTRAFLVNDGFPRLTARQLASTGYDYSHVTDVRYRIDLSHQEAGAPIPEPLADVIATEVNA</sequence>
<dbReference type="Pfam" id="PF14390">
    <property type="entry name" value="DUF4420"/>
    <property type="match status" value="1"/>
</dbReference>
<dbReference type="Proteomes" id="UP000293781">
    <property type="component" value="Unassembled WGS sequence"/>
</dbReference>
<dbReference type="InterPro" id="IPR025534">
    <property type="entry name" value="DUF4420"/>
</dbReference>
<reference evidence="1 2" key="1">
    <citation type="submission" date="2019-02" db="EMBL/GenBank/DDBJ databases">
        <title>Sequencing the genomes of 1000 actinobacteria strains.</title>
        <authorList>
            <person name="Klenk H.-P."/>
        </authorList>
    </citation>
    <scope>NUCLEOTIDE SEQUENCE [LARGE SCALE GENOMIC DNA]</scope>
    <source>
        <strain evidence="1 2">DSM 45888</strain>
    </source>
</reference>
<evidence type="ECO:0000313" key="1">
    <source>
        <dbReference type="EMBL" id="RZT77198.1"/>
    </source>
</evidence>
<organism evidence="1 2">
    <name type="scientific">Micromonospora violae</name>
    <dbReference type="NCBI Taxonomy" id="1278207"/>
    <lineage>
        <taxon>Bacteria</taxon>
        <taxon>Bacillati</taxon>
        <taxon>Actinomycetota</taxon>
        <taxon>Actinomycetes</taxon>
        <taxon>Micromonosporales</taxon>
        <taxon>Micromonosporaceae</taxon>
        <taxon>Micromonospora</taxon>
    </lineage>
</organism>
<dbReference type="AlphaFoldDB" id="A0A4Q7UAP4"/>
<comment type="caution">
    <text evidence="1">The sequence shown here is derived from an EMBL/GenBank/DDBJ whole genome shotgun (WGS) entry which is preliminary data.</text>
</comment>